<evidence type="ECO:0000313" key="1">
    <source>
        <dbReference type="EMBL" id="MBB4228397.1"/>
    </source>
</evidence>
<accession>A0ABR6IKJ0</accession>
<proteinExistence type="predicted"/>
<comment type="caution">
    <text evidence="1">The sequence shown here is derived from an EMBL/GenBank/DDBJ whole genome shotgun (WGS) entry which is preliminary data.</text>
</comment>
<gene>
    <name evidence="1" type="ORF">GGD56_002223</name>
</gene>
<name>A0ABR6IKJ0_9HYPH</name>
<reference evidence="1 2" key="1">
    <citation type="submission" date="2020-08" db="EMBL/GenBank/DDBJ databases">
        <title>Genomic Encyclopedia of Type Strains, Phase IV (KMG-V): Genome sequencing to study the core and pangenomes of soil and plant-associated prokaryotes.</title>
        <authorList>
            <person name="Whitman W."/>
        </authorList>
    </citation>
    <scope>NUCLEOTIDE SEQUENCE [LARGE SCALE GENOMIC DNA]</scope>
    <source>
        <strain evidence="1 2">SEMIA 4087</strain>
    </source>
</reference>
<protein>
    <submittedName>
        <fullName evidence="1">Uncharacterized protein</fullName>
    </submittedName>
</protein>
<evidence type="ECO:0000313" key="2">
    <source>
        <dbReference type="Proteomes" id="UP000551353"/>
    </source>
</evidence>
<dbReference type="Proteomes" id="UP000551353">
    <property type="component" value="Unassembled WGS sequence"/>
</dbReference>
<organism evidence="1 2">
    <name type="scientific">Rhizobium mongolense</name>
    <dbReference type="NCBI Taxonomy" id="57676"/>
    <lineage>
        <taxon>Bacteria</taxon>
        <taxon>Pseudomonadati</taxon>
        <taxon>Pseudomonadota</taxon>
        <taxon>Alphaproteobacteria</taxon>
        <taxon>Hyphomicrobiales</taxon>
        <taxon>Rhizobiaceae</taxon>
        <taxon>Rhizobium/Agrobacterium group</taxon>
        <taxon>Rhizobium</taxon>
    </lineage>
</organism>
<keyword evidence="2" id="KW-1185">Reference proteome</keyword>
<dbReference type="EMBL" id="JACIFX010000002">
    <property type="protein sequence ID" value="MBB4228397.1"/>
    <property type="molecule type" value="Genomic_DNA"/>
</dbReference>
<sequence>MLEFDDGTARCFHVGNVNFAVYGNVTDFLPF</sequence>